<dbReference type="NCBIfam" id="TIGR01498">
    <property type="entry name" value="folK"/>
    <property type="match status" value="1"/>
</dbReference>
<reference evidence="10 11" key="1">
    <citation type="submission" date="2016-10" db="EMBL/GenBank/DDBJ databases">
        <authorList>
            <person name="de Groot N.N."/>
        </authorList>
    </citation>
    <scope>NUCLEOTIDE SEQUENCE [LARGE SCALE GENOMIC DNA]</scope>
    <source>
        <strain evidence="10 11">DSM 13305</strain>
    </source>
</reference>
<dbReference type="EMBL" id="FODY01000005">
    <property type="protein sequence ID" value="SEO82124.1"/>
    <property type="molecule type" value="Genomic_DNA"/>
</dbReference>
<keyword evidence="8" id="KW-0289">Folate biosynthesis</keyword>
<comment type="catalytic activity">
    <reaction evidence="1">
        <text>6-hydroxymethyl-7,8-dihydropterin + ATP = (7,8-dihydropterin-6-yl)methyl diphosphate + AMP + H(+)</text>
        <dbReference type="Rhea" id="RHEA:11412"/>
        <dbReference type="ChEBI" id="CHEBI:15378"/>
        <dbReference type="ChEBI" id="CHEBI:30616"/>
        <dbReference type="ChEBI" id="CHEBI:44841"/>
        <dbReference type="ChEBI" id="CHEBI:72950"/>
        <dbReference type="ChEBI" id="CHEBI:456215"/>
        <dbReference type="EC" id="2.7.6.3"/>
    </reaction>
</comment>
<evidence type="ECO:0000256" key="2">
    <source>
        <dbReference type="ARBA" id="ARBA00005051"/>
    </source>
</evidence>
<dbReference type="Pfam" id="PF01288">
    <property type="entry name" value="HPPK"/>
    <property type="match status" value="1"/>
</dbReference>
<name>A0A1H8SUX3_9FIRM</name>
<organism evidence="10 11">
    <name type="scientific">Propionispora vibrioides</name>
    <dbReference type="NCBI Taxonomy" id="112903"/>
    <lineage>
        <taxon>Bacteria</taxon>
        <taxon>Bacillati</taxon>
        <taxon>Bacillota</taxon>
        <taxon>Negativicutes</taxon>
        <taxon>Selenomonadales</taxon>
        <taxon>Sporomusaceae</taxon>
        <taxon>Propionispora</taxon>
    </lineage>
</organism>
<evidence type="ECO:0000313" key="10">
    <source>
        <dbReference type="EMBL" id="SEO82124.1"/>
    </source>
</evidence>
<dbReference type="EC" id="2.7.6.3" evidence="3"/>
<evidence type="ECO:0000256" key="6">
    <source>
        <dbReference type="ARBA" id="ARBA00022777"/>
    </source>
</evidence>
<evidence type="ECO:0000259" key="9">
    <source>
        <dbReference type="PROSITE" id="PS00794"/>
    </source>
</evidence>
<keyword evidence="6 10" id="KW-0418">Kinase</keyword>
<gene>
    <name evidence="10" type="ORF">SAMN04490178_105191</name>
</gene>
<keyword evidence="4" id="KW-0808">Transferase</keyword>
<dbReference type="InterPro" id="IPR035907">
    <property type="entry name" value="Hppk_sf"/>
</dbReference>
<evidence type="ECO:0000256" key="7">
    <source>
        <dbReference type="ARBA" id="ARBA00022840"/>
    </source>
</evidence>
<dbReference type="GO" id="GO:0016301">
    <property type="term" value="F:kinase activity"/>
    <property type="evidence" value="ECO:0007669"/>
    <property type="project" value="UniProtKB-KW"/>
</dbReference>
<dbReference type="PANTHER" id="PTHR43071">
    <property type="entry name" value="2-AMINO-4-HYDROXY-6-HYDROXYMETHYLDIHYDROPTERIDINE PYROPHOSPHOKINASE"/>
    <property type="match status" value="1"/>
</dbReference>
<comment type="pathway">
    <text evidence="2">Cofactor biosynthesis; tetrahydrofolate biosynthesis; 2-amino-4-hydroxy-6-hydroxymethyl-7,8-dihydropteridine diphosphate from 7,8-dihydroneopterin triphosphate: step 4/4.</text>
</comment>
<sequence>MILLGLGSNLGDREQYIAAAVRLLAACPSLTVCQTSALYETEPVGVKEQPAFLNAVISIKTTLEPEALLEQCLAVEARLGRVRKERWGPRNIDIDLLLYENRICNSPRLSLPHPRLAERKFVLIPLAEVAGDIPVFEGKTAKELLTGQGDDNKVTYYKQLVWKQEG</sequence>
<keyword evidence="5" id="KW-0547">Nucleotide-binding</keyword>
<dbReference type="SUPFAM" id="SSF55083">
    <property type="entry name" value="6-hydroxymethyl-7,8-dihydropterin pyrophosphokinase, HPPK"/>
    <property type="match status" value="1"/>
</dbReference>
<feature type="domain" description="7,8-dihydro-6-hydroxymethylpterin-pyrophosphokinase" evidence="9">
    <location>
        <begin position="86"/>
        <end position="97"/>
    </location>
</feature>
<evidence type="ECO:0000256" key="8">
    <source>
        <dbReference type="ARBA" id="ARBA00022909"/>
    </source>
</evidence>
<proteinExistence type="predicted"/>
<dbReference type="RefSeq" id="WP_091744977.1">
    <property type="nucleotide sequence ID" value="NZ_FODY01000005.1"/>
</dbReference>
<dbReference type="GO" id="GO:0005524">
    <property type="term" value="F:ATP binding"/>
    <property type="evidence" value="ECO:0007669"/>
    <property type="project" value="UniProtKB-KW"/>
</dbReference>
<evidence type="ECO:0000256" key="5">
    <source>
        <dbReference type="ARBA" id="ARBA00022741"/>
    </source>
</evidence>
<protein>
    <recommendedName>
        <fullName evidence="3">2-amino-4-hydroxy-6-hydroxymethyldihydropteridine diphosphokinase</fullName>
        <ecNumber evidence="3">2.7.6.3</ecNumber>
    </recommendedName>
</protein>
<dbReference type="Proteomes" id="UP000198847">
    <property type="component" value="Unassembled WGS sequence"/>
</dbReference>
<dbReference type="STRING" id="112903.SAMN04490178_105191"/>
<keyword evidence="11" id="KW-1185">Reference proteome</keyword>
<evidence type="ECO:0000256" key="1">
    <source>
        <dbReference type="ARBA" id="ARBA00000198"/>
    </source>
</evidence>
<keyword evidence="7" id="KW-0067">ATP-binding</keyword>
<dbReference type="AlphaFoldDB" id="A0A1H8SUX3"/>
<dbReference type="PANTHER" id="PTHR43071:SF1">
    <property type="entry name" value="2-AMINO-4-HYDROXY-6-HYDROXYMETHYLDIHYDROPTERIDINE PYROPHOSPHOKINASE"/>
    <property type="match status" value="1"/>
</dbReference>
<evidence type="ECO:0000256" key="3">
    <source>
        <dbReference type="ARBA" id="ARBA00013253"/>
    </source>
</evidence>
<dbReference type="Gene3D" id="3.30.70.560">
    <property type="entry name" value="7,8-Dihydro-6-hydroxymethylpterin-pyrophosphokinase HPPK"/>
    <property type="match status" value="1"/>
</dbReference>
<evidence type="ECO:0000313" key="11">
    <source>
        <dbReference type="Proteomes" id="UP000198847"/>
    </source>
</evidence>
<dbReference type="CDD" id="cd00483">
    <property type="entry name" value="HPPK"/>
    <property type="match status" value="1"/>
</dbReference>
<dbReference type="OrthoDB" id="9808041at2"/>
<accession>A0A1H8SUX3</accession>
<dbReference type="GO" id="GO:0003848">
    <property type="term" value="F:2-amino-4-hydroxy-6-hydroxymethyldihydropteridine diphosphokinase activity"/>
    <property type="evidence" value="ECO:0007669"/>
    <property type="project" value="UniProtKB-EC"/>
</dbReference>
<dbReference type="UniPathway" id="UPA00077">
    <property type="reaction ID" value="UER00155"/>
</dbReference>
<dbReference type="GO" id="GO:0046654">
    <property type="term" value="P:tetrahydrofolate biosynthetic process"/>
    <property type="evidence" value="ECO:0007669"/>
    <property type="project" value="UniProtKB-UniPathway"/>
</dbReference>
<dbReference type="GO" id="GO:0046656">
    <property type="term" value="P:folic acid biosynthetic process"/>
    <property type="evidence" value="ECO:0007669"/>
    <property type="project" value="UniProtKB-KW"/>
</dbReference>
<dbReference type="InterPro" id="IPR000550">
    <property type="entry name" value="Hppk"/>
</dbReference>
<evidence type="ECO:0000256" key="4">
    <source>
        <dbReference type="ARBA" id="ARBA00022679"/>
    </source>
</evidence>
<dbReference type="PROSITE" id="PS00794">
    <property type="entry name" value="HPPK"/>
    <property type="match status" value="1"/>
</dbReference>